<protein>
    <submittedName>
        <fullName evidence="3">DUF748 domain-containing protein</fullName>
    </submittedName>
</protein>
<name>A0AB39HJX6_9VIBR</name>
<dbReference type="Pfam" id="PF05359">
    <property type="entry name" value="DUF748"/>
    <property type="match status" value="2"/>
</dbReference>
<feature type="compositionally biased region" description="Polar residues" evidence="1">
    <location>
        <begin position="387"/>
        <end position="399"/>
    </location>
</feature>
<dbReference type="InterPro" id="IPR036737">
    <property type="entry name" value="OmpA-like_sf"/>
</dbReference>
<dbReference type="AlphaFoldDB" id="A0AB39HJX6"/>
<sequence length="1067" mass="116142">MEENTVEQTQKNSGWQRFKSQPWWIKLTAYLVLLYAVFLLLAGVVLPAAAKHYAPPWLSDTLGRPVAISDVKFNPFLWRARIDGFVIGEAQEKTPGDATETGVSAEQALFSFSRLEVELQVWRSLLDLTPTVDHIFLQQPQTTIARVSNERFSFSDILDHLAKRAAQKEPEPEQEPQEESGIPALLLNQLVISDGAIYYDDQPTGSALSYDDLNFAIKDFNTHYLITESTPSADSLGNDYQVNFVTNKTGQVSLKGQVQLQPLKLNGQVALNKIALTPLWSFVKAQIPATLSSGQLNFTSRYQVSQKQDQLVWQIDKTRLSLLDLAFLQGDEQKISLGSLKLGDIKADSQSQKVTIDGLMLDKLDVNGAFKQGELDLVSLFMPKTDQASPATSSANSQVEKSDDAKAQESKAQVANSDSNTTAEPAWLVELKQFKLTQSNILLHEQTIAKDMVWQVSPQVTLTGIRSDLSSPIDYQVSLAMAGQNQQAPQTLSSQLEAKGQVAPQLAGVKGDITLSEWALPWLQTYLEPYAHIAVKEGRLNAKLALDWQQDSGATIKGETNIDGLNVVDTLMNKPLLKWQDLALIGLDFDQQKNHLAVDTVAIDQPYFTLQIDQQKKTNVSQLAKTTSATQAASQDESHSDAPSPVANDPSSSTAQASSAPAFSFDINNIKIIDGATDFADLSLTPSFAASIELLNGVISPVSSEPSKTTKIDLSGKIDRYAPVSVTGTVKPFSPTPELDIGFSVEGAELTSVSPYSGTYMGRYIDKGLLSLDVQYSLQDNQLRGENRVVIDQLKLGKASNSKQALNLPLGLAIALLQDRNGVIDLGLPVSGDLDSPSFSVGGIILKALGNVITKAVTAPFSFLANLVGSDEPLDKVAYLAGSSELTPDAVKKLDTLAEALTKRPNLNVDVQGQLNEKEDARSLAEQKAQALLLAQPLVVIWPEDFSPSEIAQHANIAEALQTVYQQQVADDIDQQRQGIIDQATQQGQTLTEEQVNTSLDILLYQKLVSAQSVSQQEMVALATARSQAVKRYLVNENNIKSSRVFIVTGRGKKNNSAEASLSVKAP</sequence>
<feature type="compositionally biased region" description="Basic and acidic residues" evidence="1">
    <location>
        <begin position="400"/>
        <end position="409"/>
    </location>
</feature>
<accession>A0AB39HJX6</accession>
<feature type="transmembrane region" description="Helical" evidence="2">
    <location>
        <begin position="27"/>
        <end position="50"/>
    </location>
</feature>
<gene>
    <name evidence="3" type="ORF">AB0763_13725</name>
</gene>
<dbReference type="KEGG" id="vih:AB0763_13725"/>
<reference evidence="3" key="1">
    <citation type="submission" date="2024-07" db="EMBL/GenBank/DDBJ databases">
        <title>Genome Analysis of a Potential Novel Vibrio Species Secreting pH- and Thermo-stable Alginate Lyase and its Application in Producing Alginate Oligosaccharides.</title>
        <authorList>
            <person name="Huang H."/>
            <person name="Bao K."/>
        </authorList>
    </citation>
    <scope>NUCLEOTIDE SEQUENCE</scope>
    <source>
        <strain evidence="3">HB236076</strain>
        <plasmid evidence="3">p-HB236076</plasmid>
    </source>
</reference>
<dbReference type="InterPro" id="IPR008023">
    <property type="entry name" value="DUF748"/>
</dbReference>
<feature type="region of interest" description="Disordered" evidence="1">
    <location>
        <begin position="387"/>
        <end position="419"/>
    </location>
</feature>
<feature type="compositionally biased region" description="Low complexity" evidence="1">
    <location>
        <begin position="626"/>
        <end position="635"/>
    </location>
</feature>
<dbReference type="EMBL" id="CP162602">
    <property type="protein sequence ID" value="XDK26840.1"/>
    <property type="molecule type" value="Genomic_DNA"/>
</dbReference>
<keyword evidence="2" id="KW-0472">Membrane</keyword>
<proteinExistence type="predicted"/>
<keyword evidence="2" id="KW-0812">Transmembrane</keyword>
<dbReference type="GO" id="GO:0090313">
    <property type="term" value="P:regulation of protein targeting to membrane"/>
    <property type="evidence" value="ECO:0007669"/>
    <property type="project" value="TreeGrafter"/>
</dbReference>
<keyword evidence="3" id="KW-0614">Plasmid</keyword>
<organism evidence="3">
    <name type="scientific">Vibrio sp. HB236076</name>
    <dbReference type="NCBI Taxonomy" id="3232307"/>
    <lineage>
        <taxon>Bacteria</taxon>
        <taxon>Pseudomonadati</taxon>
        <taxon>Pseudomonadota</taxon>
        <taxon>Gammaproteobacteria</taxon>
        <taxon>Vibrionales</taxon>
        <taxon>Vibrionaceae</taxon>
        <taxon>Vibrio</taxon>
    </lineage>
</organism>
<evidence type="ECO:0000313" key="3">
    <source>
        <dbReference type="EMBL" id="XDK26840.1"/>
    </source>
</evidence>
<dbReference type="PANTHER" id="PTHR30441:SF8">
    <property type="entry name" value="DUF748 DOMAIN-CONTAINING PROTEIN"/>
    <property type="match status" value="1"/>
</dbReference>
<dbReference type="InterPro" id="IPR052894">
    <property type="entry name" value="AsmA-related"/>
</dbReference>
<evidence type="ECO:0000256" key="1">
    <source>
        <dbReference type="SAM" id="MobiDB-lite"/>
    </source>
</evidence>
<geneLocation type="plasmid" evidence="3">
    <name>p-HB236076</name>
</geneLocation>
<feature type="region of interest" description="Disordered" evidence="1">
    <location>
        <begin position="626"/>
        <end position="657"/>
    </location>
</feature>
<feature type="compositionally biased region" description="Polar residues" evidence="1">
    <location>
        <begin position="410"/>
        <end position="419"/>
    </location>
</feature>
<dbReference type="PANTHER" id="PTHR30441">
    <property type="entry name" value="DUF748 DOMAIN-CONTAINING PROTEIN"/>
    <property type="match status" value="1"/>
</dbReference>
<keyword evidence="2" id="KW-1133">Transmembrane helix</keyword>
<dbReference type="RefSeq" id="WP_306099754.1">
    <property type="nucleotide sequence ID" value="NZ_CP162602.1"/>
</dbReference>
<dbReference type="Gene3D" id="3.30.1330.60">
    <property type="entry name" value="OmpA-like domain"/>
    <property type="match status" value="1"/>
</dbReference>
<dbReference type="GO" id="GO:0005886">
    <property type="term" value="C:plasma membrane"/>
    <property type="evidence" value="ECO:0007669"/>
    <property type="project" value="TreeGrafter"/>
</dbReference>
<evidence type="ECO:0000256" key="2">
    <source>
        <dbReference type="SAM" id="Phobius"/>
    </source>
</evidence>